<dbReference type="Pfam" id="PF13197">
    <property type="entry name" value="DUF4013"/>
    <property type="match status" value="1"/>
</dbReference>
<feature type="transmembrane region" description="Helical" evidence="1">
    <location>
        <begin position="169"/>
        <end position="188"/>
    </location>
</feature>
<gene>
    <name evidence="2" type="ORF">ALNOE001_11370</name>
</gene>
<keyword evidence="3" id="KW-1185">Reference proteome</keyword>
<feature type="transmembrane region" description="Helical" evidence="1">
    <location>
        <begin position="37"/>
        <end position="53"/>
    </location>
</feature>
<evidence type="ECO:0008006" key="4">
    <source>
        <dbReference type="Google" id="ProtNLM"/>
    </source>
</evidence>
<organism evidence="2 3">
    <name type="scientific">Candidatus Methanobinarius endosymbioticus</name>
    <dbReference type="NCBI Taxonomy" id="2006182"/>
    <lineage>
        <taxon>Archaea</taxon>
        <taxon>Methanobacteriati</taxon>
        <taxon>Methanobacteriota</taxon>
        <taxon>Methanomada group</taxon>
        <taxon>Methanobacteria</taxon>
        <taxon>Methanobacteriales</taxon>
        <taxon>Methanobacteriaceae</taxon>
        <taxon>Candidatus Methanobinarius</taxon>
    </lineage>
</organism>
<keyword evidence="1" id="KW-0812">Transmembrane</keyword>
<evidence type="ECO:0000313" key="2">
    <source>
        <dbReference type="EMBL" id="RBQ23118.1"/>
    </source>
</evidence>
<protein>
    <recommendedName>
        <fullName evidence="4">Glycerophosphoryl diester phosphodiesterase membrane domain-containing protein</fullName>
    </recommendedName>
</protein>
<keyword evidence="1" id="KW-0472">Membrane</keyword>
<dbReference type="AlphaFoldDB" id="A0A366MA84"/>
<proteinExistence type="predicted"/>
<feature type="transmembrane region" description="Helical" evidence="1">
    <location>
        <begin position="200"/>
        <end position="221"/>
    </location>
</feature>
<sequence>MFIDSIKYSLKGRWDFLLLRFVFWLLTFSLHLISQDILLGIFLMILWALLAFIEERYLVSVIEESIFGSEVCPKFKNIKKLIIRGIKEIFIFVIYAFIPLSILIVLIFDLMIFSFNFSVFLLFLLSAFFAVIMVEGAIIHYEYNHSKFKTAFEFRTIMRKLRSMSRSRFITSFFIVLLISLLVSPLISEFSESTNPLISTIVEFTILPFLAIFSSRFMGLIGRDIILKKIKVVELNSLNN</sequence>
<keyword evidence="1" id="KW-1133">Transmembrane helix</keyword>
<feature type="transmembrane region" description="Helical" evidence="1">
    <location>
        <begin position="12"/>
        <end position="31"/>
    </location>
</feature>
<feature type="transmembrane region" description="Helical" evidence="1">
    <location>
        <begin position="89"/>
        <end position="113"/>
    </location>
</feature>
<comment type="caution">
    <text evidence="2">The sequence shown here is derived from an EMBL/GenBank/DDBJ whole genome shotgun (WGS) entry which is preliminary data.</text>
</comment>
<dbReference type="Proteomes" id="UP000253099">
    <property type="component" value="Unassembled WGS sequence"/>
</dbReference>
<feature type="transmembrane region" description="Helical" evidence="1">
    <location>
        <begin position="119"/>
        <end position="139"/>
    </location>
</feature>
<evidence type="ECO:0000313" key="3">
    <source>
        <dbReference type="Proteomes" id="UP000253099"/>
    </source>
</evidence>
<dbReference type="EMBL" id="NIZT01000028">
    <property type="protein sequence ID" value="RBQ23118.1"/>
    <property type="molecule type" value="Genomic_DNA"/>
</dbReference>
<reference evidence="2 3" key="1">
    <citation type="submission" date="2018-06" db="EMBL/GenBank/DDBJ databases">
        <title>Genomic insight into two independent archaeal endosymbiosis events.</title>
        <authorList>
            <person name="Lind A.E."/>
            <person name="Lewis W.H."/>
            <person name="Spang A."/>
            <person name="Guy L."/>
            <person name="Embley M.T."/>
            <person name="Ettema T.J.G."/>
        </authorList>
    </citation>
    <scope>NUCLEOTIDE SEQUENCE [LARGE SCALE GENOMIC DNA]</scope>
    <source>
        <strain evidence="2">NOE</strain>
    </source>
</reference>
<name>A0A366MA84_9EURY</name>
<evidence type="ECO:0000256" key="1">
    <source>
        <dbReference type="SAM" id="Phobius"/>
    </source>
</evidence>
<dbReference type="InterPro" id="IPR025098">
    <property type="entry name" value="DUF4013"/>
</dbReference>
<accession>A0A366MA84</accession>